<evidence type="ECO:0000313" key="5">
    <source>
        <dbReference type="Proteomes" id="UP001321786"/>
    </source>
</evidence>
<dbReference type="EMBL" id="AP028654">
    <property type="protein sequence ID" value="BEP30201.1"/>
    <property type="molecule type" value="Genomic_DNA"/>
</dbReference>
<dbReference type="Pfam" id="PF00202">
    <property type="entry name" value="Aminotran_3"/>
    <property type="match status" value="1"/>
</dbReference>
<proteinExistence type="inferred from homology"/>
<organism evidence="4 5">
    <name type="scientific">Helicovermis profundi</name>
    <dbReference type="NCBI Taxonomy" id="3065157"/>
    <lineage>
        <taxon>Bacteria</taxon>
        <taxon>Bacillati</taxon>
        <taxon>Bacillota</taxon>
        <taxon>Clostridia</taxon>
        <taxon>Helicovermis</taxon>
    </lineage>
</organism>
<dbReference type="SUPFAM" id="SSF53383">
    <property type="entry name" value="PLP-dependent transferases"/>
    <property type="match status" value="1"/>
</dbReference>
<sequence length="441" mass="50022">MKKYTNFKKNNEFSREINNLIPGGAHTYSKGDDQFPFLSPKGIKRGKGVYIWDIDDNKYLDWTMGLTSVCLGHAYEKVINAVKKQLDYGVNFQRPADIELTFAKLLKEVFPKYDMFKFAKNGSTVTTAAVKLSRAYTLREKVAVCKDQPFFSYDDWFIGSTKCDFGIPKSTKELTVKFSYNDIESVKQMFKENEGEIACLILEAVKFDQPKDNFLIELQNECKKNGTVFILDEMITGFRYALGGAQEYFGLEPDLSTFGKAVGNGFSVAFLAGKKDIMKLGGIEEGLKKVFLISTTHGAETHGLAAAIEVINELKDENIIEKNWEKGKYITTNANKIIEDLGLTKYIEIIGYPIFPAVIFKDYNLNVSMEFRTLFMQEMITRGVLFQGVFTIAHEHNYDDINLTLKVFKESCEVYLKAINNKSTEGLLIGKATKPVFREIN</sequence>
<keyword evidence="5" id="KW-1185">Reference proteome</keyword>
<reference evidence="4 5" key="1">
    <citation type="submission" date="2023-08" db="EMBL/GenBank/DDBJ databases">
        <title>Helicovermis profunda gen. nov., sp. nov., a novel mesophilic, fermentative bacterium within the Bacillota from a deep-sea hydrothermal vent chimney.</title>
        <authorList>
            <person name="Miyazaki U."/>
            <person name="Mizutani D."/>
            <person name="Hashimoto Y."/>
            <person name="Tame A."/>
            <person name="Sawayama S."/>
            <person name="Miyazaki J."/>
            <person name="Takai K."/>
            <person name="Nakagawa S."/>
        </authorList>
    </citation>
    <scope>NUCLEOTIDE SEQUENCE [LARGE SCALE GENOMIC DNA]</scope>
    <source>
        <strain evidence="4 5">S502</strain>
    </source>
</reference>
<dbReference type="NCBIfam" id="NF004856">
    <property type="entry name" value="PRK06209.1"/>
    <property type="match status" value="1"/>
</dbReference>
<evidence type="ECO:0000256" key="3">
    <source>
        <dbReference type="RuleBase" id="RU003560"/>
    </source>
</evidence>
<dbReference type="InterPro" id="IPR005814">
    <property type="entry name" value="Aminotrans_3"/>
</dbReference>
<evidence type="ECO:0000256" key="2">
    <source>
        <dbReference type="ARBA" id="ARBA00022898"/>
    </source>
</evidence>
<evidence type="ECO:0000313" key="4">
    <source>
        <dbReference type="EMBL" id="BEP30201.1"/>
    </source>
</evidence>
<dbReference type="Gene3D" id="3.40.640.10">
    <property type="entry name" value="Type I PLP-dependent aspartate aminotransferase-like (Major domain)"/>
    <property type="match status" value="1"/>
</dbReference>
<dbReference type="PANTHER" id="PTHR43713">
    <property type="entry name" value="GLUTAMATE-1-SEMIALDEHYDE 2,1-AMINOMUTASE"/>
    <property type="match status" value="1"/>
</dbReference>
<dbReference type="AlphaFoldDB" id="A0AAU9ES22"/>
<accession>A0AAU9ES22</accession>
<dbReference type="Gene3D" id="3.90.1150.10">
    <property type="entry name" value="Aspartate Aminotransferase, domain 1"/>
    <property type="match status" value="1"/>
</dbReference>
<comment type="cofactor">
    <cofactor evidence="1">
        <name>pyridoxal 5'-phosphate</name>
        <dbReference type="ChEBI" id="CHEBI:597326"/>
    </cofactor>
</comment>
<dbReference type="InterPro" id="IPR015424">
    <property type="entry name" value="PyrdxlP-dep_Trfase"/>
</dbReference>
<comment type="similarity">
    <text evidence="3">Belongs to the class-III pyridoxal-phosphate-dependent aminotransferase family.</text>
</comment>
<dbReference type="PANTHER" id="PTHR43713:SF3">
    <property type="entry name" value="GLUTAMATE-1-SEMIALDEHYDE 2,1-AMINOMUTASE 1, CHLOROPLASTIC-RELATED"/>
    <property type="match status" value="1"/>
</dbReference>
<protein>
    <submittedName>
        <fullName evidence="4">Glutamate-1-semialdehyde 2,1-aminomutase</fullName>
    </submittedName>
</protein>
<name>A0AAU9ES22_9FIRM</name>
<gene>
    <name evidence="4" type="ORF">HLPR_25320</name>
</gene>
<dbReference type="InterPro" id="IPR015421">
    <property type="entry name" value="PyrdxlP-dep_Trfase_major"/>
</dbReference>
<evidence type="ECO:0000256" key="1">
    <source>
        <dbReference type="ARBA" id="ARBA00001933"/>
    </source>
</evidence>
<dbReference type="Proteomes" id="UP001321786">
    <property type="component" value="Chromosome"/>
</dbReference>
<dbReference type="GO" id="GO:0008483">
    <property type="term" value="F:transaminase activity"/>
    <property type="evidence" value="ECO:0007669"/>
    <property type="project" value="InterPro"/>
</dbReference>
<dbReference type="RefSeq" id="WP_338535800.1">
    <property type="nucleotide sequence ID" value="NZ_AP028654.1"/>
</dbReference>
<dbReference type="GO" id="GO:0030170">
    <property type="term" value="F:pyridoxal phosphate binding"/>
    <property type="evidence" value="ECO:0007669"/>
    <property type="project" value="InterPro"/>
</dbReference>
<dbReference type="InterPro" id="IPR015422">
    <property type="entry name" value="PyrdxlP-dep_Trfase_small"/>
</dbReference>
<keyword evidence="2 3" id="KW-0663">Pyridoxal phosphate</keyword>
<dbReference type="KEGG" id="hprf:HLPR_25320"/>